<comment type="caution">
    <text evidence="7">The sequence shown here is derived from an EMBL/GenBank/DDBJ whole genome shotgun (WGS) entry which is preliminary data.</text>
</comment>
<dbReference type="Pfam" id="PF06629">
    <property type="entry name" value="MipA"/>
    <property type="match status" value="1"/>
</dbReference>
<accession>A0ABU3DLS7</accession>
<feature type="signal peptide" evidence="6">
    <location>
        <begin position="1"/>
        <end position="29"/>
    </location>
</feature>
<organism evidence="7 8">
    <name type="scientific">Tropicimonas omnivorans</name>
    <dbReference type="NCBI Taxonomy" id="3075590"/>
    <lineage>
        <taxon>Bacteria</taxon>
        <taxon>Pseudomonadati</taxon>
        <taxon>Pseudomonadota</taxon>
        <taxon>Alphaproteobacteria</taxon>
        <taxon>Rhodobacterales</taxon>
        <taxon>Roseobacteraceae</taxon>
        <taxon>Tropicimonas</taxon>
    </lineage>
</organism>
<evidence type="ECO:0000256" key="6">
    <source>
        <dbReference type="SAM" id="SignalP"/>
    </source>
</evidence>
<evidence type="ECO:0000256" key="1">
    <source>
        <dbReference type="ARBA" id="ARBA00004442"/>
    </source>
</evidence>
<dbReference type="Proteomes" id="UP001265259">
    <property type="component" value="Unassembled WGS sequence"/>
</dbReference>
<comment type="similarity">
    <text evidence="2">Belongs to the MipA/OmpV family.</text>
</comment>
<evidence type="ECO:0000256" key="3">
    <source>
        <dbReference type="ARBA" id="ARBA00022729"/>
    </source>
</evidence>
<dbReference type="PANTHER" id="PTHR38776">
    <property type="entry name" value="MLTA-INTERACTING PROTEIN-RELATED"/>
    <property type="match status" value="1"/>
</dbReference>
<keyword evidence="5" id="KW-0998">Cell outer membrane</keyword>
<evidence type="ECO:0000256" key="5">
    <source>
        <dbReference type="ARBA" id="ARBA00023237"/>
    </source>
</evidence>
<gene>
    <name evidence="7" type="ORF">RM543_18615</name>
</gene>
<reference evidence="7 8" key="1">
    <citation type="submission" date="2023-09" db="EMBL/GenBank/DDBJ databases">
        <authorList>
            <person name="Rey-Velasco X."/>
        </authorList>
    </citation>
    <scope>NUCLEOTIDE SEQUENCE [LARGE SCALE GENOMIC DNA]</scope>
    <source>
        <strain evidence="7 8">F158</strain>
    </source>
</reference>
<feature type="chain" id="PRO_5046157743" evidence="6">
    <location>
        <begin position="30"/>
        <end position="281"/>
    </location>
</feature>
<dbReference type="PANTHER" id="PTHR38776:SF1">
    <property type="entry name" value="MLTA-INTERACTING PROTEIN-RELATED"/>
    <property type="match status" value="1"/>
</dbReference>
<keyword evidence="4" id="KW-0472">Membrane</keyword>
<dbReference type="RefSeq" id="WP_311694393.1">
    <property type="nucleotide sequence ID" value="NZ_JAVRHL010000008.1"/>
</dbReference>
<keyword evidence="8" id="KW-1185">Reference proteome</keyword>
<protein>
    <submittedName>
        <fullName evidence="7">MipA/OmpV family protein</fullName>
    </submittedName>
</protein>
<comment type="subcellular location">
    <subcellularLocation>
        <location evidence="1">Cell outer membrane</location>
    </subcellularLocation>
</comment>
<evidence type="ECO:0000256" key="2">
    <source>
        <dbReference type="ARBA" id="ARBA00005722"/>
    </source>
</evidence>
<evidence type="ECO:0000256" key="4">
    <source>
        <dbReference type="ARBA" id="ARBA00023136"/>
    </source>
</evidence>
<evidence type="ECO:0000313" key="7">
    <source>
        <dbReference type="EMBL" id="MDT0684679.1"/>
    </source>
</evidence>
<dbReference type="SUPFAM" id="SSF56935">
    <property type="entry name" value="Porins"/>
    <property type="match status" value="1"/>
</dbReference>
<keyword evidence="3 6" id="KW-0732">Signal</keyword>
<name>A0ABU3DLS7_9RHOB</name>
<sequence length="281" mass="29924">MQEEIMNATTSLRSVLALAMVAAPVSALAGNLEPVPMEQSVIMAPQIDTAPDLVFTLGAGVKSTPEYFGADENTVAPAFKGRLNYARLGGLSFGSPDGVTEPEGFGLGVAFRYIGERDTSEYDELDGLDDIDATLELGLGAGYEARNFAVFADVRQGIGGHDGVVGDLGADVIFRPTDKLVLTAGPRAFFGDDTYADTYFGVSDSESTDSGYDSFDAEGGLLSTGVELGATYKFDDRWGLESSVRYDRYQNDAADSPIVERGSDDQVTAEIGFTRTFTLNF</sequence>
<dbReference type="InterPro" id="IPR010583">
    <property type="entry name" value="MipA"/>
</dbReference>
<proteinExistence type="inferred from homology"/>
<dbReference type="EMBL" id="JAVRHL010000008">
    <property type="protein sequence ID" value="MDT0684679.1"/>
    <property type="molecule type" value="Genomic_DNA"/>
</dbReference>
<evidence type="ECO:0000313" key="8">
    <source>
        <dbReference type="Proteomes" id="UP001265259"/>
    </source>
</evidence>